<feature type="transmembrane region" description="Helical" evidence="1">
    <location>
        <begin position="9"/>
        <end position="29"/>
    </location>
</feature>
<dbReference type="AlphaFoldDB" id="A0A0C2FLP9"/>
<organism evidence="2 3">
    <name type="scientific">Streptomonospora alba</name>
    <dbReference type="NCBI Taxonomy" id="183763"/>
    <lineage>
        <taxon>Bacteria</taxon>
        <taxon>Bacillati</taxon>
        <taxon>Actinomycetota</taxon>
        <taxon>Actinomycetes</taxon>
        <taxon>Streptosporangiales</taxon>
        <taxon>Nocardiopsidaceae</taxon>
        <taxon>Streptomonospora</taxon>
    </lineage>
</organism>
<protein>
    <submittedName>
        <fullName evidence="2">Uncharacterized protein</fullName>
    </submittedName>
</protein>
<evidence type="ECO:0000256" key="1">
    <source>
        <dbReference type="SAM" id="Phobius"/>
    </source>
</evidence>
<reference evidence="3" key="1">
    <citation type="journal article" date="2015" name="Chem. Biol.">
        <title>Structure, bioactivity, and resistance mechanism of streptomonomicin, an unusual lasso Peptide from an understudied halophilic actinomycete.</title>
        <authorList>
            <person name="Metelev M."/>
            <person name="Tietz J.I."/>
            <person name="Melby J.O."/>
            <person name="Blair P.M."/>
            <person name="Zhu L."/>
            <person name="Livnat I."/>
            <person name="Severinov K."/>
            <person name="Mitchell D.A."/>
        </authorList>
    </citation>
    <scope>NUCLEOTIDE SEQUENCE [LARGE SCALE GENOMIC DNA]</scope>
    <source>
        <strain evidence="3">YIM 90003</strain>
    </source>
</reference>
<keyword evidence="1" id="KW-1133">Transmembrane helix</keyword>
<dbReference type="RefSeq" id="WP_040270414.1">
    <property type="nucleotide sequence ID" value="NZ_JROO01000005.1"/>
</dbReference>
<sequence length="102" mass="9958">MATPSGGKAALIAAPIAAAVATAILTATAGPVPQVLAWGGSTTLISLAPLIVPAPYRRTAIWICAAAVLAAVGLAILTIGAYFVPALIALVVAGATCRPRSV</sequence>
<keyword evidence="3" id="KW-1185">Reference proteome</keyword>
<feature type="transmembrane region" description="Helical" evidence="1">
    <location>
        <begin position="59"/>
        <end position="84"/>
    </location>
</feature>
<evidence type="ECO:0000313" key="2">
    <source>
        <dbReference type="EMBL" id="KII00215.1"/>
    </source>
</evidence>
<feature type="transmembrane region" description="Helical" evidence="1">
    <location>
        <begin position="35"/>
        <end position="52"/>
    </location>
</feature>
<accession>A0A0C2FLP9</accession>
<dbReference type="Proteomes" id="UP000031675">
    <property type="component" value="Unassembled WGS sequence"/>
</dbReference>
<proteinExistence type="predicted"/>
<keyword evidence="1" id="KW-0472">Membrane</keyword>
<name>A0A0C2FLP9_9ACTN</name>
<dbReference type="EMBL" id="JROO01000005">
    <property type="protein sequence ID" value="KII00215.1"/>
    <property type="molecule type" value="Genomic_DNA"/>
</dbReference>
<keyword evidence="1" id="KW-0812">Transmembrane</keyword>
<gene>
    <name evidence="2" type="ORF">LP52_02540</name>
</gene>
<comment type="caution">
    <text evidence="2">The sequence shown here is derived from an EMBL/GenBank/DDBJ whole genome shotgun (WGS) entry which is preliminary data.</text>
</comment>
<evidence type="ECO:0000313" key="3">
    <source>
        <dbReference type="Proteomes" id="UP000031675"/>
    </source>
</evidence>